<dbReference type="KEGG" id="aaus:EP12_09450"/>
<dbReference type="KEGG" id="aal:EP13_09260"/>
<proteinExistence type="predicted"/>
<keyword evidence="1" id="KW-1133">Transmembrane helix</keyword>
<dbReference type="EMBL" id="CP008849">
    <property type="protein sequence ID" value="AIF98851.1"/>
    <property type="molecule type" value="Genomic_DNA"/>
</dbReference>
<evidence type="ECO:0008006" key="4">
    <source>
        <dbReference type="Google" id="ProtNLM"/>
    </source>
</evidence>
<sequence>MQGGLMSKSEHENLRADIAPTNKVQVAAIFEDKHEAQTTAEQLTANKGISPQQVTLIDGQDEKLSQKLEGSSEKIGKHMWNSHLVLGGIGLLVGLLFAFILVEFGPALTQQNPLFTYIALISPGIFTGLFIAGLLGLRPDRSQIIQTVRHAVRRKKVALVINLEKSQSVSDVSQFLNNRSNTVVEAIR</sequence>
<name>A0A075NZ65_9ALTE</name>
<dbReference type="Proteomes" id="UP000056090">
    <property type="component" value="Chromosome"/>
</dbReference>
<protein>
    <recommendedName>
        <fullName evidence="4">DUF1269 domain-containing protein</fullName>
    </recommendedName>
</protein>
<evidence type="ECO:0000313" key="2">
    <source>
        <dbReference type="EMBL" id="AIF98851.1"/>
    </source>
</evidence>
<evidence type="ECO:0000313" key="3">
    <source>
        <dbReference type="Proteomes" id="UP000056090"/>
    </source>
</evidence>
<dbReference type="eggNOG" id="ENOG5032UNU">
    <property type="taxonomic scope" value="Bacteria"/>
</dbReference>
<feature type="transmembrane region" description="Helical" evidence="1">
    <location>
        <begin position="114"/>
        <end position="137"/>
    </location>
</feature>
<evidence type="ECO:0000256" key="1">
    <source>
        <dbReference type="SAM" id="Phobius"/>
    </source>
</evidence>
<feature type="transmembrane region" description="Helical" evidence="1">
    <location>
        <begin position="84"/>
        <end position="102"/>
    </location>
</feature>
<reference evidence="2 3" key="1">
    <citation type="submission" date="2014-06" db="EMBL/GenBank/DDBJ databases">
        <title>Genomes of Alteromonas australica, a world apart.</title>
        <authorList>
            <person name="Gonzaga A."/>
            <person name="Lopez-Perez M."/>
            <person name="Rodriguez-Valera F."/>
        </authorList>
    </citation>
    <scope>NUCLEOTIDE SEQUENCE [LARGE SCALE GENOMIC DNA]</scope>
    <source>
        <strain evidence="2 3">H 17</strain>
    </source>
</reference>
<accession>A0A075NZ65</accession>
<keyword evidence="1" id="KW-0812">Transmembrane</keyword>
<dbReference type="PATRIC" id="fig|589873.4.peg.2044"/>
<organism evidence="2 3">
    <name type="scientific">Alteromonas australica</name>
    <dbReference type="NCBI Taxonomy" id="589873"/>
    <lineage>
        <taxon>Bacteria</taxon>
        <taxon>Pseudomonadati</taxon>
        <taxon>Pseudomonadota</taxon>
        <taxon>Gammaproteobacteria</taxon>
        <taxon>Alteromonadales</taxon>
        <taxon>Alteromonadaceae</taxon>
        <taxon>Alteromonas/Salinimonas group</taxon>
        <taxon>Alteromonas</taxon>
    </lineage>
</organism>
<keyword evidence="1" id="KW-0472">Membrane</keyword>
<dbReference type="AlphaFoldDB" id="A0A075NZ65"/>
<keyword evidence="3" id="KW-1185">Reference proteome</keyword>
<gene>
    <name evidence="2" type="ORF">EP13_09260</name>
</gene>